<protein>
    <submittedName>
        <fullName evidence="1">Uncharacterized protein</fullName>
    </submittedName>
</protein>
<reference evidence="1" key="1">
    <citation type="journal article" date="2020" name="Cell">
        <title>Large-Scale Comparative Analyses of Tick Genomes Elucidate Their Genetic Diversity and Vector Capacities.</title>
        <authorList>
            <consortium name="Tick Genome and Microbiome Consortium (TIGMIC)"/>
            <person name="Jia N."/>
            <person name="Wang J."/>
            <person name="Shi W."/>
            <person name="Du L."/>
            <person name="Sun Y."/>
            <person name="Zhan W."/>
            <person name="Jiang J.F."/>
            <person name="Wang Q."/>
            <person name="Zhang B."/>
            <person name="Ji P."/>
            <person name="Bell-Sakyi L."/>
            <person name="Cui X.M."/>
            <person name="Yuan T.T."/>
            <person name="Jiang B.G."/>
            <person name="Yang W.F."/>
            <person name="Lam T.T."/>
            <person name="Chang Q.C."/>
            <person name="Ding S.J."/>
            <person name="Wang X.J."/>
            <person name="Zhu J.G."/>
            <person name="Ruan X.D."/>
            <person name="Zhao L."/>
            <person name="Wei J.T."/>
            <person name="Ye R.Z."/>
            <person name="Que T.C."/>
            <person name="Du C.H."/>
            <person name="Zhou Y.H."/>
            <person name="Cheng J.X."/>
            <person name="Dai P.F."/>
            <person name="Guo W.B."/>
            <person name="Han X.H."/>
            <person name="Huang E.J."/>
            <person name="Li L.F."/>
            <person name="Wei W."/>
            <person name="Gao Y.C."/>
            <person name="Liu J.Z."/>
            <person name="Shao H.Z."/>
            <person name="Wang X."/>
            <person name="Wang C.C."/>
            <person name="Yang T.C."/>
            <person name="Huo Q.B."/>
            <person name="Li W."/>
            <person name="Chen H.Y."/>
            <person name="Chen S.E."/>
            <person name="Zhou L.G."/>
            <person name="Ni X.B."/>
            <person name="Tian J.H."/>
            <person name="Sheng Y."/>
            <person name="Liu T."/>
            <person name="Pan Y.S."/>
            <person name="Xia L.Y."/>
            <person name="Li J."/>
            <person name="Zhao F."/>
            <person name="Cao W.C."/>
        </authorList>
    </citation>
    <scope>NUCLEOTIDE SEQUENCE</scope>
    <source>
        <strain evidence="1">Rsan-2018</strain>
    </source>
</reference>
<organism evidence="1 2">
    <name type="scientific">Rhipicephalus sanguineus</name>
    <name type="common">Brown dog tick</name>
    <name type="synonym">Ixodes sanguineus</name>
    <dbReference type="NCBI Taxonomy" id="34632"/>
    <lineage>
        <taxon>Eukaryota</taxon>
        <taxon>Metazoa</taxon>
        <taxon>Ecdysozoa</taxon>
        <taxon>Arthropoda</taxon>
        <taxon>Chelicerata</taxon>
        <taxon>Arachnida</taxon>
        <taxon>Acari</taxon>
        <taxon>Parasitiformes</taxon>
        <taxon>Ixodida</taxon>
        <taxon>Ixodoidea</taxon>
        <taxon>Ixodidae</taxon>
        <taxon>Rhipicephalinae</taxon>
        <taxon>Rhipicephalus</taxon>
        <taxon>Rhipicephalus</taxon>
    </lineage>
</organism>
<sequence>MLTVSDVLSWRTTRAEEVAIALALADPGCTTVLSDSRTAVWSYARGRVCVAAVRVLRAVNLADRTVTIEWFPAHMGRDVSPRGNANRNESANDAVRGFTYHAAQPADSTEEW</sequence>
<dbReference type="EMBL" id="JABSTV010001250">
    <property type="protein sequence ID" value="KAH7957236.1"/>
    <property type="molecule type" value="Genomic_DNA"/>
</dbReference>
<proteinExistence type="predicted"/>
<evidence type="ECO:0000313" key="2">
    <source>
        <dbReference type="Proteomes" id="UP000821837"/>
    </source>
</evidence>
<comment type="caution">
    <text evidence="1">The sequence shown here is derived from an EMBL/GenBank/DDBJ whole genome shotgun (WGS) entry which is preliminary data.</text>
</comment>
<keyword evidence="2" id="KW-1185">Reference proteome</keyword>
<evidence type="ECO:0000313" key="1">
    <source>
        <dbReference type="EMBL" id="KAH7957236.1"/>
    </source>
</evidence>
<accession>A0A9D4PX08</accession>
<gene>
    <name evidence="1" type="ORF">HPB52_016455</name>
</gene>
<dbReference type="Proteomes" id="UP000821837">
    <property type="component" value="Unassembled WGS sequence"/>
</dbReference>
<name>A0A9D4PX08_RHISA</name>
<reference evidence="1" key="2">
    <citation type="submission" date="2021-09" db="EMBL/GenBank/DDBJ databases">
        <authorList>
            <person name="Jia N."/>
            <person name="Wang J."/>
            <person name="Shi W."/>
            <person name="Du L."/>
            <person name="Sun Y."/>
            <person name="Zhan W."/>
            <person name="Jiang J."/>
            <person name="Wang Q."/>
            <person name="Zhang B."/>
            <person name="Ji P."/>
            <person name="Sakyi L.B."/>
            <person name="Cui X."/>
            <person name="Yuan T."/>
            <person name="Jiang B."/>
            <person name="Yang W."/>
            <person name="Lam T.T.-Y."/>
            <person name="Chang Q."/>
            <person name="Ding S."/>
            <person name="Wang X."/>
            <person name="Zhu J."/>
            <person name="Ruan X."/>
            <person name="Zhao L."/>
            <person name="Wei J."/>
            <person name="Que T."/>
            <person name="Du C."/>
            <person name="Cheng J."/>
            <person name="Dai P."/>
            <person name="Han X."/>
            <person name="Huang E."/>
            <person name="Gao Y."/>
            <person name="Liu J."/>
            <person name="Shao H."/>
            <person name="Ye R."/>
            <person name="Li L."/>
            <person name="Wei W."/>
            <person name="Wang X."/>
            <person name="Wang C."/>
            <person name="Huo Q."/>
            <person name="Li W."/>
            <person name="Guo W."/>
            <person name="Chen H."/>
            <person name="Chen S."/>
            <person name="Zhou L."/>
            <person name="Zhou L."/>
            <person name="Ni X."/>
            <person name="Tian J."/>
            <person name="Zhou Y."/>
            <person name="Sheng Y."/>
            <person name="Liu T."/>
            <person name="Pan Y."/>
            <person name="Xia L."/>
            <person name="Li J."/>
            <person name="Zhao F."/>
            <person name="Cao W."/>
        </authorList>
    </citation>
    <scope>NUCLEOTIDE SEQUENCE</scope>
    <source>
        <strain evidence="1">Rsan-2018</strain>
        <tissue evidence="1">Larvae</tissue>
    </source>
</reference>
<dbReference type="AlphaFoldDB" id="A0A9D4PX08"/>